<accession>A0AA88UGS4</accession>
<gene>
    <name evidence="2" type="ORF">RJ640_028514</name>
</gene>
<dbReference type="GO" id="GO:0005524">
    <property type="term" value="F:ATP binding"/>
    <property type="evidence" value="ECO:0007669"/>
    <property type="project" value="InterPro"/>
</dbReference>
<dbReference type="SUPFAM" id="SSF56112">
    <property type="entry name" value="Protein kinase-like (PK-like)"/>
    <property type="match status" value="1"/>
</dbReference>
<protein>
    <recommendedName>
        <fullName evidence="1">Protein kinase domain-containing protein</fullName>
    </recommendedName>
</protein>
<evidence type="ECO:0000259" key="1">
    <source>
        <dbReference type="PROSITE" id="PS50011"/>
    </source>
</evidence>
<organism evidence="2 3">
    <name type="scientific">Escallonia rubra</name>
    <dbReference type="NCBI Taxonomy" id="112253"/>
    <lineage>
        <taxon>Eukaryota</taxon>
        <taxon>Viridiplantae</taxon>
        <taxon>Streptophyta</taxon>
        <taxon>Embryophyta</taxon>
        <taxon>Tracheophyta</taxon>
        <taxon>Spermatophyta</taxon>
        <taxon>Magnoliopsida</taxon>
        <taxon>eudicotyledons</taxon>
        <taxon>Gunneridae</taxon>
        <taxon>Pentapetalae</taxon>
        <taxon>asterids</taxon>
        <taxon>campanulids</taxon>
        <taxon>Escalloniales</taxon>
        <taxon>Escalloniaceae</taxon>
        <taxon>Escallonia</taxon>
    </lineage>
</organism>
<evidence type="ECO:0000313" key="2">
    <source>
        <dbReference type="EMBL" id="KAK2974597.1"/>
    </source>
</evidence>
<dbReference type="EMBL" id="JAVXUO010002299">
    <property type="protein sequence ID" value="KAK2974597.1"/>
    <property type="molecule type" value="Genomic_DNA"/>
</dbReference>
<dbReference type="InterPro" id="IPR000719">
    <property type="entry name" value="Prot_kinase_dom"/>
</dbReference>
<dbReference type="PANTHER" id="PTHR44329:SF62">
    <property type="entry name" value="PROTEIN KINASE DOMAIN-CONTAINING PROTEIN"/>
    <property type="match status" value="1"/>
</dbReference>
<dbReference type="GO" id="GO:0004674">
    <property type="term" value="F:protein serine/threonine kinase activity"/>
    <property type="evidence" value="ECO:0007669"/>
    <property type="project" value="TreeGrafter"/>
</dbReference>
<feature type="domain" description="Protein kinase" evidence="1">
    <location>
        <begin position="19"/>
        <end position="268"/>
    </location>
</feature>
<proteinExistence type="predicted"/>
<dbReference type="Pfam" id="PF00069">
    <property type="entry name" value="Pkinase"/>
    <property type="match status" value="1"/>
</dbReference>
<reference evidence="2" key="1">
    <citation type="submission" date="2022-12" db="EMBL/GenBank/DDBJ databases">
        <title>Draft genome assemblies for two species of Escallonia (Escalloniales).</title>
        <authorList>
            <person name="Chanderbali A."/>
            <person name="Dervinis C."/>
            <person name="Anghel I."/>
            <person name="Soltis D."/>
            <person name="Soltis P."/>
            <person name="Zapata F."/>
        </authorList>
    </citation>
    <scope>NUCLEOTIDE SEQUENCE</scope>
    <source>
        <strain evidence="2">UCBG92.1500</strain>
        <tissue evidence="2">Leaf</tissue>
    </source>
</reference>
<dbReference type="InterPro" id="IPR051681">
    <property type="entry name" value="Ser/Thr_Kinases-Pseudokinases"/>
</dbReference>
<dbReference type="PROSITE" id="PS50011">
    <property type="entry name" value="PROTEIN_KINASE_DOM"/>
    <property type="match status" value="1"/>
</dbReference>
<name>A0AA88UGS4_9ASTE</name>
<feature type="non-terminal residue" evidence="2">
    <location>
        <position position="268"/>
    </location>
</feature>
<dbReference type="Gene3D" id="1.10.510.10">
    <property type="entry name" value="Transferase(Phosphotransferase) domain 1"/>
    <property type="match status" value="2"/>
</dbReference>
<dbReference type="PANTHER" id="PTHR44329">
    <property type="entry name" value="SERINE/THREONINE-PROTEIN KINASE TNNI3K-RELATED"/>
    <property type="match status" value="1"/>
</dbReference>
<evidence type="ECO:0000313" key="3">
    <source>
        <dbReference type="Proteomes" id="UP001187471"/>
    </source>
</evidence>
<keyword evidence="3" id="KW-1185">Reference proteome</keyword>
<dbReference type="InterPro" id="IPR011009">
    <property type="entry name" value="Kinase-like_dom_sf"/>
</dbReference>
<dbReference type="AlphaFoldDB" id="A0AA88UGS4"/>
<sequence>VGLDSQTPCYEIDHTEVDMNESTLIGEVAYGEVYLVKWRGTKVAAKTIRSSIASNQMQKLRHPNIVQFLGVLKDSDRLIFLTEYLRNGYLYDILKKKRRLDPVTAIAYASDIVRNVLQDEAGHLKVTDFGSSKIAQEKDAYGYKLAGGTGSYRYMAPEVYRHESYGKSVDVFSFSLLVHEYLTMVVLHMFQEGPSNLEGPPEQVADKRAYEDSRPYLPSFGHDAQTDELLNNLAKFAVKYNQQENTDLQLVDTIGARTDLRGNQCTKA</sequence>
<dbReference type="Proteomes" id="UP001187471">
    <property type="component" value="Unassembled WGS sequence"/>
</dbReference>
<comment type="caution">
    <text evidence="2">The sequence shown here is derived from an EMBL/GenBank/DDBJ whole genome shotgun (WGS) entry which is preliminary data.</text>
</comment>